<evidence type="ECO:0008006" key="3">
    <source>
        <dbReference type="Google" id="ProtNLM"/>
    </source>
</evidence>
<accession>A0A3P7PH60</accession>
<dbReference type="Gene3D" id="3.40.720.10">
    <property type="entry name" value="Alkaline Phosphatase, subunit A"/>
    <property type="match status" value="1"/>
</dbReference>
<name>A0A3P7PH60_DIBLA</name>
<dbReference type="PANTHER" id="PTHR10151">
    <property type="entry name" value="ECTONUCLEOTIDE PYROPHOSPHATASE/PHOSPHODIESTERASE"/>
    <property type="match status" value="1"/>
</dbReference>
<evidence type="ECO:0000313" key="1">
    <source>
        <dbReference type="EMBL" id="VDN44217.1"/>
    </source>
</evidence>
<keyword evidence="2" id="KW-1185">Reference proteome</keyword>
<protein>
    <recommendedName>
        <fullName evidence="3">AP3A hydrolase</fullName>
    </recommendedName>
</protein>
<proteinExistence type="predicted"/>
<dbReference type="SUPFAM" id="SSF53649">
    <property type="entry name" value="Alkaline phosphatase-like"/>
    <property type="match status" value="1"/>
</dbReference>
<dbReference type="OrthoDB" id="415411at2759"/>
<dbReference type="Pfam" id="PF01663">
    <property type="entry name" value="Phosphodiest"/>
    <property type="match status" value="1"/>
</dbReference>
<dbReference type="InterPro" id="IPR002591">
    <property type="entry name" value="Phosphodiest/P_Trfase"/>
</dbReference>
<dbReference type="InterPro" id="IPR017850">
    <property type="entry name" value="Alkaline_phosphatase_core_sf"/>
</dbReference>
<gene>
    <name evidence="1" type="ORF">DILT_LOCUS19290</name>
</gene>
<dbReference type="Gene3D" id="3.30.1360.180">
    <property type="match status" value="1"/>
</dbReference>
<dbReference type="PANTHER" id="PTHR10151:SF120">
    <property type="entry name" value="BIS(5'-ADENOSYL)-TRIPHOSPHATASE"/>
    <property type="match status" value="1"/>
</dbReference>
<organism evidence="1 2">
    <name type="scientific">Dibothriocephalus latus</name>
    <name type="common">Fish tapeworm</name>
    <name type="synonym">Diphyllobothrium latum</name>
    <dbReference type="NCBI Taxonomy" id="60516"/>
    <lineage>
        <taxon>Eukaryota</taxon>
        <taxon>Metazoa</taxon>
        <taxon>Spiralia</taxon>
        <taxon>Lophotrochozoa</taxon>
        <taxon>Platyhelminthes</taxon>
        <taxon>Cestoda</taxon>
        <taxon>Eucestoda</taxon>
        <taxon>Diphyllobothriidea</taxon>
        <taxon>Diphyllobothriidae</taxon>
        <taxon>Dibothriocephalus</taxon>
    </lineage>
</organism>
<dbReference type="AlphaFoldDB" id="A0A3P7PH60"/>
<sequence>MKASPELNGKLNLIVTAEHGMAQIPLQNRIELHKVLTYSKMYKGSNSPGLVGLWPQPGYNATFLYQKINDSITAGTLKNCRVWLKENLQEPFHLARSYRMPPVFLLGDSGYLVNIQKNSFTIKPDKKGTYCALAALLFAFLFLP</sequence>
<dbReference type="Proteomes" id="UP000281553">
    <property type="component" value="Unassembled WGS sequence"/>
</dbReference>
<reference evidence="1 2" key="1">
    <citation type="submission" date="2018-11" db="EMBL/GenBank/DDBJ databases">
        <authorList>
            <consortium name="Pathogen Informatics"/>
        </authorList>
    </citation>
    <scope>NUCLEOTIDE SEQUENCE [LARGE SCALE GENOMIC DNA]</scope>
</reference>
<dbReference type="EMBL" id="UYRU01110653">
    <property type="protein sequence ID" value="VDN44217.1"/>
    <property type="molecule type" value="Genomic_DNA"/>
</dbReference>
<evidence type="ECO:0000313" key="2">
    <source>
        <dbReference type="Proteomes" id="UP000281553"/>
    </source>
</evidence>
<dbReference type="GO" id="GO:0016787">
    <property type="term" value="F:hydrolase activity"/>
    <property type="evidence" value="ECO:0007669"/>
    <property type="project" value="UniProtKB-ARBA"/>
</dbReference>